<keyword evidence="10" id="KW-0943">RNA-mediated gene silencing</keyword>
<dbReference type="InterPro" id="IPR026610">
    <property type="entry name" value="Hen1"/>
</dbReference>
<evidence type="ECO:0000256" key="4">
    <source>
        <dbReference type="ARBA" id="ARBA00022603"/>
    </source>
</evidence>
<gene>
    <name evidence="14" type="ORF">CB5_LOCUS4752</name>
</gene>
<dbReference type="EC" id="2.1.1.386" evidence="11"/>
<evidence type="ECO:0000256" key="8">
    <source>
        <dbReference type="ARBA" id="ARBA00022842"/>
    </source>
</evidence>
<evidence type="ECO:0000256" key="3">
    <source>
        <dbReference type="ARBA" id="ARBA00021330"/>
    </source>
</evidence>
<keyword evidence="8" id="KW-0460">Magnesium</keyword>
<sequence>MPMLYASSLGYYLSHKSNYSICSYLLVYGVKQSYFPGKCSSLGSFSRNPSNPKFENGMILFSIDGPDFGVFPSPGSLTCISYATALVKKEINMKEVLESNDEFEVGIGAVISQIEACVTQLSINQAANFVIEAPSREIILAAACEYANRLSQLSLAKNSSNLRHSDPWKDIFGFKLQKEMKWVRIAIRYNCFLEFSVKVWRVTEPLEDRMEKALFSPPLSKQRVEFAVRHINESQATTLVDFGCGSGSLLDSLMEHTTSLEKIVGVDISRKSLTRAAKVIEHMEEDQALLFEDIALSSFCPRILVVSTPNYEYNPILQRSSVPNKEDDSEDKSGPCKFRNNDHKFEWTRAQFEHWANKLILRHDYSVEFSGVGGLGNIEPGFASQIAVFRRNILNLADEECVSIENLYRNGAVSRTSNSSAFGYW</sequence>
<protein>
    <recommendedName>
        <fullName evidence="3">Small RNA 2'-O-methyltransferase</fullName>
        <ecNumber evidence="11">2.1.1.386</ecNumber>
    </recommendedName>
</protein>
<dbReference type="PANTHER" id="PTHR21404">
    <property type="entry name" value="HEN1"/>
    <property type="match status" value="1"/>
</dbReference>
<dbReference type="AlphaFoldDB" id="A0A6V7NSG6"/>
<comment type="cofactor">
    <cofactor evidence="1">
        <name>Mg(2+)</name>
        <dbReference type="ChEBI" id="CHEBI:18420"/>
    </cofactor>
</comment>
<keyword evidence="5" id="KW-0808">Transferase</keyword>
<dbReference type="GO" id="GO:0046872">
    <property type="term" value="F:metal ion binding"/>
    <property type="evidence" value="ECO:0007669"/>
    <property type="project" value="UniProtKB-KW"/>
</dbReference>
<dbReference type="InterPro" id="IPR029063">
    <property type="entry name" value="SAM-dependent_MTases_sf"/>
</dbReference>
<keyword evidence="4" id="KW-0489">Methyltransferase</keyword>
<dbReference type="GO" id="GO:0005634">
    <property type="term" value="C:nucleus"/>
    <property type="evidence" value="ECO:0007669"/>
    <property type="project" value="TreeGrafter"/>
</dbReference>
<feature type="region of interest" description="Disordered" evidence="13">
    <location>
        <begin position="317"/>
        <end position="337"/>
    </location>
</feature>
<keyword evidence="7" id="KW-0479">Metal-binding</keyword>
<dbReference type="EMBL" id="LR862141">
    <property type="protein sequence ID" value="CAD1821541.1"/>
    <property type="molecule type" value="Genomic_DNA"/>
</dbReference>
<reference evidence="14" key="1">
    <citation type="submission" date="2020-07" db="EMBL/GenBank/DDBJ databases">
        <authorList>
            <person name="Lin J."/>
        </authorList>
    </citation>
    <scope>NUCLEOTIDE SEQUENCE</scope>
</reference>
<evidence type="ECO:0000256" key="7">
    <source>
        <dbReference type="ARBA" id="ARBA00022723"/>
    </source>
</evidence>
<dbReference type="SUPFAM" id="SSF53335">
    <property type="entry name" value="S-adenosyl-L-methionine-dependent methyltransferases"/>
    <property type="match status" value="1"/>
</dbReference>
<evidence type="ECO:0000256" key="5">
    <source>
        <dbReference type="ARBA" id="ARBA00022679"/>
    </source>
</evidence>
<dbReference type="GO" id="GO:0090486">
    <property type="term" value="F:small RNA 2'-O-methyltransferase activity"/>
    <property type="evidence" value="ECO:0007669"/>
    <property type="project" value="UniProtKB-EC"/>
</dbReference>
<evidence type="ECO:0000256" key="11">
    <source>
        <dbReference type="ARBA" id="ARBA00035025"/>
    </source>
</evidence>
<dbReference type="GO" id="GO:0030422">
    <property type="term" value="P:siRNA processing"/>
    <property type="evidence" value="ECO:0007669"/>
    <property type="project" value="TreeGrafter"/>
</dbReference>
<keyword evidence="9" id="KW-0694">RNA-binding</keyword>
<dbReference type="PANTHER" id="PTHR21404:SF3">
    <property type="entry name" value="SMALL RNA 2'-O-METHYLTRANSFERASE"/>
    <property type="match status" value="1"/>
</dbReference>
<evidence type="ECO:0000256" key="13">
    <source>
        <dbReference type="SAM" id="MobiDB-lite"/>
    </source>
</evidence>
<accession>A0A6V7NSG6</accession>
<dbReference type="GO" id="GO:0005737">
    <property type="term" value="C:cytoplasm"/>
    <property type="evidence" value="ECO:0007669"/>
    <property type="project" value="TreeGrafter"/>
</dbReference>
<dbReference type="GO" id="GO:0001510">
    <property type="term" value="P:RNA methylation"/>
    <property type="evidence" value="ECO:0007669"/>
    <property type="project" value="InterPro"/>
</dbReference>
<name>A0A6V7NSG6_ANACO</name>
<comment type="catalytic activity">
    <reaction evidence="12">
        <text>small RNA 3'-end nucleotide + S-adenosyl-L-methionine = small RNA 3'-end 2'-O-methylnucleotide + S-adenosyl-L-homocysteine + H(+)</text>
        <dbReference type="Rhea" id="RHEA:37887"/>
        <dbReference type="Rhea" id="RHEA-COMP:10415"/>
        <dbReference type="Rhea" id="RHEA-COMP:10416"/>
        <dbReference type="ChEBI" id="CHEBI:15378"/>
        <dbReference type="ChEBI" id="CHEBI:57856"/>
        <dbReference type="ChEBI" id="CHEBI:59789"/>
        <dbReference type="ChEBI" id="CHEBI:74896"/>
        <dbReference type="ChEBI" id="CHEBI:74898"/>
        <dbReference type="EC" id="2.1.1.386"/>
    </reaction>
</comment>
<comment type="similarity">
    <text evidence="2">Belongs to the methyltransferase superfamily. HEN1 family.</text>
</comment>
<evidence type="ECO:0000256" key="6">
    <source>
        <dbReference type="ARBA" id="ARBA00022691"/>
    </source>
</evidence>
<evidence type="ECO:0000256" key="9">
    <source>
        <dbReference type="ARBA" id="ARBA00022884"/>
    </source>
</evidence>
<dbReference type="GO" id="GO:0003723">
    <property type="term" value="F:RNA binding"/>
    <property type="evidence" value="ECO:0007669"/>
    <property type="project" value="UniProtKB-KW"/>
</dbReference>
<evidence type="ECO:0000256" key="12">
    <source>
        <dbReference type="ARBA" id="ARBA00048418"/>
    </source>
</evidence>
<evidence type="ECO:0000313" key="14">
    <source>
        <dbReference type="EMBL" id="CAD1821541.1"/>
    </source>
</evidence>
<evidence type="ECO:0000256" key="10">
    <source>
        <dbReference type="ARBA" id="ARBA00023158"/>
    </source>
</evidence>
<keyword evidence="6" id="KW-0949">S-adenosyl-L-methionine</keyword>
<evidence type="ECO:0000256" key="1">
    <source>
        <dbReference type="ARBA" id="ARBA00001946"/>
    </source>
</evidence>
<dbReference type="Gene3D" id="3.40.50.150">
    <property type="entry name" value="Vaccinia Virus protein VP39"/>
    <property type="match status" value="2"/>
</dbReference>
<evidence type="ECO:0000256" key="2">
    <source>
        <dbReference type="ARBA" id="ARBA00009026"/>
    </source>
</evidence>
<organism evidence="14">
    <name type="scientific">Ananas comosus var. bracteatus</name>
    <name type="common">red pineapple</name>
    <dbReference type="NCBI Taxonomy" id="296719"/>
    <lineage>
        <taxon>Eukaryota</taxon>
        <taxon>Viridiplantae</taxon>
        <taxon>Streptophyta</taxon>
        <taxon>Embryophyta</taxon>
        <taxon>Tracheophyta</taxon>
        <taxon>Spermatophyta</taxon>
        <taxon>Magnoliopsida</taxon>
        <taxon>Liliopsida</taxon>
        <taxon>Poales</taxon>
        <taxon>Bromeliaceae</taxon>
        <taxon>Bromelioideae</taxon>
        <taxon>Ananas</taxon>
    </lineage>
</organism>
<proteinExistence type="inferred from homology"/>